<reference evidence="1" key="1">
    <citation type="journal article" date="2021" name="PeerJ">
        <title>Extensive microbial diversity within the chicken gut microbiome revealed by metagenomics and culture.</title>
        <authorList>
            <person name="Gilroy R."/>
            <person name="Ravi A."/>
            <person name="Getino M."/>
            <person name="Pursley I."/>
            <person name="Horton D.L."/>
            <person name="Alikhan N.F."/>
            <person name="Baker D."/>
            <person name="Gharbi K."/>
            <person name="Hall N."/>
            <person name="Watson M."/>
            <person name="Adriaenssens E.M."/>
            <person name="Foster-Nyarko E."/>
            <person name="Jarju S."/>
            <person name="Secka A."/>
            <person name="Antonio M."/>
            <person name="Oren A."/>
            <person name="Chaudhuri R.R."/>
            <person name="La Ragione R."/>
            <person name="Hildebrand F."/>
            <person name="Pallen M.J."/>
        </authorList>
    </citation>
    <scope>NUCLEOTIDE SEQUENCE</scope>
    <source>
        <strain evidence="1">ChiHjej9B8-1298</strain>
    </source>
</reference>
<sequence length="294" mass="33733">MEDLLEIYKRIEHLRNNGVKMKEMADYTHMPASVLSSLYSAVLPAYISTLKKGNSAEEALDYALGQVNNVSKKRLLGNLKDLKERLFELEPAPAATGLKDNPFLNMLNEEMPRSAQEAYNYSGIYISYSLSSSSNTLKVEPYLITASEKNDYVRVIHMSAYNTTHTGVALFSNHQTAYLMFNEREMPQIALFTIYLQLPMYDFPHQLKGLYLSLDYNRNPIARRIVFVKHSDSTALEDFLELKGRLVPREELTDELLPYYNYTCQPSDCIKTCTVPSPRLDSNDLEREKKLLEI</sequence>
<comment type="caution">
    <text evidence="1">The sequence shown here is derived from an EMBL/GenBank/DDBJ whole genome shotgun (WGS) entry which is preliminary data.</text>
</comment>
<name>A0A9D2E708_9BACE</name>
<dbReference type="Proteomes" id="UP000824028">
    <property type="component" value="Unassembled WGS sequence"/>
</dbReference>
<dbReference type="EMBL" id="DXBX01000002">
    <property type="protein sequence ID" value="HIZ31980.1"/>
    <property type="molecule type" value="Genomic_DNA"/>
</dbReference>
<proteinExistence type="predicted"/>
<gene>
    <name evidence="1" type="ORF">H9814_00305</name>
</gene>
<evidence type="ECO:0000313" key="2">
    <source>
        <dbReference type="Proteomes" id="UP000824028"/>
    </source>
</evidence>
<accession>A0A9D2E708</accession>
<reference evidence="1" key="2">
    <citation type="submission" date="2021-04" db="EMBL/GenBank/DDBJ databases">
        <authorList>
            <person name="Gilroy R."/>
        </authorList>
    </citation>
    <scope>NUCLEOTIDE SEQUENCE</scope>
    <source>
        <strain evidence="1">ChiHjej9B8-1298</strain>
    </source>
</reference>
<organism evidence="1 2">
    <name type="scientific">Candidatus Bacteroides merdigallinarum</name>
    <dbReference type="NCBI Taxonomy" id="2838473"/>
    <lineage>
        <taxon>Bacteria</taxon>
        <taxon>Pseudomonadati</taxon>
        <taxon>Bacteroidota</taxon>
        <taxon>Bacteroidia</taxon>
        <taxon>Bacteroidales</taxon>
        <taxon>Bacteroidaceae</taxon>
        <taxon>Bacteroides</taxon>
    </lineage>
</organism>
<dbReference type="AlphaFoldDB" id="A0A9D2E708"/>
<evidence type="ECO:0000313" key="1">
    <source>
        <dbReference type="EMBL" id="HIZ31980.1"/>
    </source>
</evidence>
<protein>
    <submittedName>
        <fullName evidence="1">Uncharacterized protein</fullName>
    </submittedName>
</protein>